<dbReference type="GeneID" id="92506078"/>
<keyword evidence="1" id="KW-1133">Transmembrane helix</keyword>
<protein>
    <recommendedName>
        <fullName evidence="4">Periplasmic heavy metal sensor</fullName>
    </recommendedName>
</protein>
<sequence length="165" mass="18782">MTEDAKTPKMTAGMRILLFASLAANLAVVGVVAGLYFNRPDMERGGPPRGRDFVFPYTHALDEDQRRELGRSLRGRIERQRDTRGDFLAEYRTAIETLRTEPFDPAAFAATLDRQGARAERRQEEGQRMLVEYVAGLSPEQRAVYAQRLEDKISEIGKRIRKNKP</sequence>
<dbReference type="InterPro" id="IPR025961">
    <property type="entry name" value="Metal_resist"/>
</dbReference>
<dbReference type="EMBL" id="AATQ01000007">
    <property type="protein sequence ID" value="EAU47397.1"/>
    <property type="molecule type" value="Genomic_DNA"/>
</dbReference>
<dbReference type="STRING" id="314265.R2601_21336"/>
<evidence type="ECO:0000313" key="3">
    <source>
        <dbReference type="Proteomes" id="UP000006230"/>
    </source>
</evidence>
<gene>
    <name evidence="2" type="ORF">R2601_21336</name>
</gene>
<accession>Q0FSX2</accession>
<dbReference type="AlphaFoldDB" id="Q0FSX2"/>
<reference evidence="2 3" key="1">
    <citation type="journal article" date="2010" name="J. Bacteriol.">
        <title>Genome sequences of Pelagibaca bermudensis HTCC2601T and Maritimibacter alkaliphilus HTCC2654T, the type strains of two marine Roseobacter genera.</title>
        <authorList>
            <person name="Thrash J.C."/>
            <person name="Cho J.C."/>
            <person name="Ferriera S."/>
            <person name="Johnson J."/>
            <person name="Vergin K.L."/>
            <person name="Giovannoni S.J."/>
        </authorList>
    </citation>
    <scope>NUCLEOTIDE SEQUENCE [LARGE SCALE GENOMIC DNA]</scope>
    <source>
        <strain evidence="3">DSM 26914 / JCM 13377 / KCTC 12554 / HTCC2601</strain>
    </source>
</reference>
<dbReference type="OrthoDB" id="7688532at2"/>
<feature type="transmembrane region" description="Helical" evidence="1">
    <location>
        <begin position="16"/>
        <end position="37"/>
    </location>
</feature>
<organism evidence="2 3">
    <name type="scientific">Salipiger bermudensis (strain DSM 26914 / JCM 13377 / KCTC 12554 / HTCC2601)</name>
    <name type="common">Pelagibaca bermudensis</name>
    <dbReference type="NCBI Taxonomy" id="314265"/>
    <lineage>
        <taxon>Bacteria</taxon>
        <taxon>Pseudomonadati</taxon>
        <taxon>Pseudomonadota</taxon>
        <taxon>Alphaproteobacteria</taxon>
        <taxon>Rhodobacterales</taxon>
        <taxon>Roseobacteraceae</taxon>
        <taxon>Salipiger</taxon>
    </lineage>
</organism>
<proteinExistence type="predicted"/>
<evidence type="ECO:0008006" key="4">
    <source>
        <dbReference type="Google" id="ProtNLM"/>
    </source>
</evidence>
<dbReference type="RefSeq" id="WP_007799232.1">
    <property type="nucleotide sequence ID" value="NZ_DS022276.1"/>
</dbReference>
<dbReference type="Proteomes" id="UP000006230">
    <property type="component" value="Unassembled WGS sequence"/>
</dbReference>
<dbReference type="HOGENOM" id="CLU_122852_0_0_5"/>
<dbReference type="Pfam" id="PF13801">
    <property type="entry name" value="Metal_resist"/>
    <property type="match status" value="1"/>
</dbReference>
<dbReference type="Gene3D" id="1.20.120.1490">
    <property type="match status" value="1"/>
</dbReference>
<keyword evidence="3" id="KW-1185">Reference proteome</keyword>
<evidence type="ECO:0000256" key="1">
    <source>
        <dbReference type="SAM" id="Phobius"/>
    </source>
</evidence>
<name>Q0FSX2_SALBH</name>
<comment type="caution">
    <text evidence="2">The sequence shown here is derived from an EMBL/GenBank/DDBJ whole genome shotgun (WGS) entry which is preliminary data.</text>
</comment>
<keyword evidence="1" id="KW-0812">Transmembrane</keyword>
<keyword evidence="1" id="KW-0472">Membrane</keyword>
<evidence type="ECO:0000313" key="2">
    <source>
        <dbReference type="EMBL" id="EAU47397.1"/>
    </source>
</evidence>
<dbReference type="eggNOG" id="ENOG5032ZIM">
    <property type="taxonomic scope" value="Bacteria"/>
</dbReference>